<dbReference type="PANTHER" id="PTHR43628">
    <property type="entry name" value="ACTIVATOR OF C KINASE PROTEIN 1-RELATED"/>
    <property type="match status" value="1"/>
</dbReference>
<evidence type="ECO:0000256" key="1">
    <source>
        <dbReference type="SAM" id="MobiDB-lite"/>
    </source>
</evidence>
<evidence type="ECO:0008006" key="4">
    <source>
        <dbReference type="Google" id="ProtNLM"/>
    </source>
</evidence>
<accession>A0A0W0F5Y7</accession>
<organism evidence="2 3">
    <name type="scientific">Moniliophthora roreri</name>
    <name type="common">Frosty pod rot fungus</name>
    <name type="synonym">Monilia roreri</name>
    <dbReference type="NCBI Taxonomy" id="221103"/>
    <lineage>
        <taxon>Eukaryota</taxon>
        <taxon>Fungi</taxon>
        <taxon>Dikarya</taxon>
        <taxon>Basidiomycota</taxon>
        <taxon>Agaricomycotina</taxon>
        <taxon>Agaricomycetes</taxon>
        <taxon>Agaricomycetidae</taxon>
        <taxon>Agaricales</taxon>
        <taxon>Marasmiineae</taxon>
        <taxon>Marasmiaceae</taxon>
        <taxon>Moniliophthora</taxon>
    </lineage>
</organism>
<protein>
    <recommendedName>
        <fullName evidence="4">HCP-like protein</fullName>
    </recommendedName>
</protein>
<dbReference type="EMBL" id="LATX01002301">
    <property type="protein sequence ID" value="KTB31708.1"/>
    <property type="molecule type" value="Genomic_DNA"/>
</dbReference>
<dbReference type="GO" id="GO:0010972">
    <property type="term" value="P:negative regulation of G2/M transition of mitotic cell cycle"/>
    <property type="evidence" value="ECO:0007669"/>
    <property type="project" value="TreeGrafter"/>
</dbReference>
<feature type="compositionally biased region" description="Low complexity" evidence="1">
    <location>
        <begin position="1"/>
        <end position="16"/>
    </location>
</feature>
<dbReference type="Proteomes" id="UP000054988">
    <property type="component" value="Unassembled WGS sequence"/>
</dbReference>
<feature type="region of interest" description="Disordered" evidence="1">
    <location>
        <begin position="334"/>
        <end position="371"/>
    </location>
</feature>
<dbReference type="InterPro" id="IPR006597">
    <property type="entry name" value="Sel1-like"/>
</dbReference>
<dbReference type="SMART" id="SM00671">
    <property type="entry name" value="SEL1"/>
    <property type="match status" value="3"/>
</dbReference>
<dbReference type="GO" id="GO:0032153">
    <property type="term" value="C:cell division site"/>
    <property type="evidence" value="ECO:0007669"/>
    <property type="project" value="TreeGrafter"/>
</dbReference>
<feature type="region of interest" description="Disordered" evidence="1">
    <location>
        <begin position="125"/>
        <end position="316"/>
    </location>
</feature>
<dbReference type="SUPFAM" id="SSF81901">
    <property type="entry name" value="HCP-like"/>
    <property type="match status" value="1"/>
</dbReference>
<feature type="compositionally biased region" description="Polar residues" evidence="1">
    <location>
        <begin position="127"/>
        <end position="138"/>
    </location>
</feature>
<feature type="compositionally biased region" description="Polar residues" evidence="1">
    <location>
        <begin position="190"/>
        <end position="199"/>
    </location>
</feature>
<reference evidence="2 3" key="1">
    <citation type="submission" date="2015-12" db="EMBL/GenBank/DDBJ databases">
        <title>Draft genome sequence of Moniliophthora roreri, the causal agent of frosty pod rot of cacao.</title>
        <authorList>
            <person name="Aime M.C."/>
            <person name="Diaz-Valderrama J.R."/>
            <person name="Kijpornyongpan T."/>
            <person name="Phillips-Mora W."/>
        </authorList>
    </citation>
    <scope>NUCLEOTIDE SEQUENCE [LARGE SCALE GENOMIC DNA]</scope>
    <source>
        <strain evidence="2 3">MCA 2952</strain>
    </source>
</reference>
<name>A0A0W0F5Y7_MONRR</name>
<dbReference type="InterPro" id="IPR052945">
    <property type="entry name" value="Mitotic_Regulator"/>
</dbReference>
<comment type="caution">
    <text evidence="2">The sequence shown here is derived from an EMBL/GenBank/DDBJ whole genome shotgun (WGS) entry which is preliminary data.</text>
</comment>
<feature type="compositionally biased region" description="Polar residues" evidence="1">
    <location>
        <begin position="244"/>
        <end position="285"/>
    </location>
</feature>
<evidence type="ECO:0000313" key="3">
    <source>
        <dbReference type="Proteomes" id="UP000054988"/>
    </source>
</evidence>
<dbReference type="AlphaFoldDB" id="A0A0W0F5Y7"/>
<gene>
    <name evidence="2" type="ORF">WG66_15764</name>
</gene>
<evidence type="ECO:0000313" key="2">
    <source>
        <dbReference type="EMBL" id="KTB31708.1"/>
    </source>
</evidence>
<dbReference type="Gene3D" id="1.25.40.10">
    <property type="entry name" value="Tetratricopeptide repeat domain"/>
    <property type="match status" value="1"/>
</dbReference>
<feature type="compositionally biased region" description="Basic and acidic residues" evidence="1">
    <location>
        <begin position="155"/>
        <end position="167"/>
    </location>
</feature>
<dbReference type="eggNOG" id="ENOG502QV88">
    <property type="taxonomic scope" value="Eukaryota"/>
</dbReference>
<proteinExistence type="predicted"/>
<feature type="compositionally biased region" description="Low complexity" evidence="1">
    <location>
        <begin position="344"/>
        <end position="353"/>
    </location>
</feature>
<dbReference type="PANTHER" id="PTHR43628:SF1">
    <property type="entry name" value="CHITIN SYNTHASE REGULATORY FACTOR 2-RELATED"/>
    <property type="match status" value="1"/>
</dbReference>
<dbReference type="Pfam" id="PF08238">
    <property type="entry name" value="Sel1"/>
    <property type="match status" value="3"/>
</dbReference>
<dbReference type="InterPro" id="IPR011990">
    <property type="entry name" value="TPR-like_helical_dom_sf"/>
</dbReference>
<feature type="region of interest" description="Disordered" evidence="1">
    <location>
        <begin position="1"/>
        <end position="52"/>
    </location>
</feature>
<feature type="compositionally biased region" description="Polar residues" evidence="1">
    <location>
        <begin position="27"/>
        <end position="37"/>
    </location>
</feature>
<sequence length="563" mass="61201">MSSTTAPSSYSTPSSPLDTLVRRTSSKRINLQTTTTSPPRAAQLAAPPPSPLLHNRFSVSTHGEGDTSYDTSYRDSNISYAYRGVIGDDESFYSTDTGAALRDSWQTQNTMMVTTPTVVVTSPMQTEAQTPLPTTPNFSRPIPMRPSAVPVLMPAEKEKRQVLERNAGRRQPSSTLGPGPATPMSLRPGSPTNLNSPRSISPGDYFTPQSPAPQQPSMVGAGAGRHSPTPQGQAVYQPYPSPTSPNSSMYQQPQQYYRAHSSSPSPTPDYQHQPQTLHTPHSQMQPTPPTSLKREPTTSRVALPRRPPSLRPDSPVSVYSNTYSFYQLNSASPSTASFGSKLAPPSSSRSSPQSTPPQTPGFELPPDQDPLHHLSLGIALHESNQLTLSANHFHQAATLNGGCGVGMLMWGLTLRHGWGVPKDEKKGFGWLRKAAEGAVRDLEAARLATSSSNRDTIVSFSNEKSAEGDKEGVVKELVLAIYEVGQCYFHGWGVSKDMKTAVSYYRVAARLGDPDAQNDLGFCLANGKGCKKDRKEAARWYREAVRQGQSDVGLAWIYKEKFQ</sequence>